<keyword evidence="3 8" id="KW-1134">Transmembrane beta strand</keyword>
<comment type="subcellular location">
    <subcellularLocation>
        <location evidence="1 8">Cell outer membrane</location>
        <topology evidence="1 8">Multi-pass membrane protein</topology>
    </subcellularLocation>
</comment>
<evidence type="ECO:0000256" key="7">
    <source>
        <dbReference type="ARBA" id="ARBA00023237"/>
    </source>
</evidence>
<evidence type="ECO:0000259" key="10">
    <source>
        <dbReference type="Pfam" id="PF07715"/>
    </source>
</evidence>
<dbReference type="Gene3D" id="2.170.130.10">
    <property type="entry name" value="TonB-dependent receptor, plug domain"/>
    <property type="match status" value="1"/>
</dbReference>
<keyword evidence="4 8" id="KW-0812">Transmembrane</keyword>
<dbReference type="PROSITE" id="PS52016">
    <property type="entry name" value="TONB_DEPENDENT_REC_3"/>
    <property type="match status" value="1"/>
</dbReference>
<feature type="domain" description="TonB-dependent receptor plug" evidence="10">
    <location>
        <begin position="86"/>
        <end position="203"/>
    </location>
</feature>
<evidence type="ECO:0000256" key="3">
    <source>
        <dbReference type="ARBA" id="ARBA00022452"/>
    </source>
</evidence>
<evidence type="ECO:0000256" key="2">
    <source>
        <dbReference type="ARBA" id="ARBA00022448"/>
    </source>
</evidence>
<feature type="chain" id="PRO_5006599311" evidence="9">
    <location>
        <begin position="22"/>
        <end position="766"/>
    </location>
</feature>
<feature type="signal peptide" evidence="9">
    <location>
        <begin position="1"/>
        <end position="21"/>
    </location>
</feature>
<dbReference type="EMBL" id="CP013118">
    <property type="protein sequence ID" value="ALO15421.1"/>
    <property type="molecule type" value="Genomic_DNA"/>
</dbReference>
<organism evidence="11 12">
    <name type="scientific">Salinivirga cyanobacteriivorans</name>
    <dbReference type="NCBI Taxonomy" id="1307839"/>
    <lineage>
        <taxon>Bacteria</taxon>
        <taxon>Pseudomonadati</taxon>
        <taxon>Bacteroidota</taxon>
        <taxon>Bacteroidia</taxon>
        <taxon>Bacteroidales</taxon>
        <taxon>Salinivirgaceae</taxon>
        <taxon>Salinivirga</taxon>
    </lineage>
</organism>
<keyword evidence="11" id="KW-0675">Receptor</keyword>
<dbReference type="InterPro" id="IPR036942">
    <property type="entry name" value="Beta-barrel_TonB_sf"/>
</dbReference>
<evidence type="ECO:0000256" key="9">
    <source>
        <dbReference type="SAM" id="SignalP"/>
    </source>
</evidence>
<keyword evidence="7 8" id="KW-0998">Cell outer membrane</keyword>
<protein>
    <submittedName>
        <fullName evidence="11">Colicin I receptor</fullName>
    </submittedName>
</protein>
<evidence type="ECO:0000256" key="6">
    <source>
        <dbReference type="ARBA" id="ARBA00023136"/>
    </source>
</evidence>
<dbReference type="SUPFAM" id="SSF56935">
    <property type="entry name" value="Porins"/>
    <property type="match status" value="1"/>
</dbReference>
<dbReference type="RefSeq" id="WP_057952886.1">
    <property type="nucleotide sequence ID" value="NZ_CP013118.1"/>
</dbReference>
<dbReference type="AlphaFoldDB" id="A0A0S2HZI8"/>
<dbReference type="GO" id="GO:0009279">
    <property type="term" value="C:cell outer membrane"/>
    <property type="evidence" value="ECO:0007669"/>
    <property type="project" value="UniProtKB-SubCell"/>
</dbReference>
<dbReference type="InterPro" id="IPR012910">
    <property type="entry name" value="Plug_dom"/>
</dbReference>
<dbReference type="KEGG" id="blq:L21SP5_01779"/>
<dbReference type="Proteomes" id="UP000064893">
    <property type="component" value="Chromosome"/>
</dbReference>
<evidence type="ECO:0000313" key="12">
    <source>
        <dbReference type="Proteomes" id="UP000064893"/>
    </source>
</evidence>
<keyword evidence="5 9" id="KW-0732">Signal</keyword>
<dbReference type="Gene3D" id="2.40.170.20">
    <property type="entry name" value="TonB-dependent receptor, beta-barrel domain"/>
    <property type="match status" value="1"/>
</dbReference>
<accession>A0A0S2HZI8</accession>
<dbReference type="OrthoDB" id="1109239at2"/>
<sequence precursor="true">MKKYIPLLLFFLLSANLSLVAQEKTYDFENMSRKEILAISYDEMLEMPFEALKEMAEAIGISTDELLDLALNREVSSASKKGESVFESPLSTTVITKEEIKLTGATTYEELFRLVPGMIVRQESNGNYDIHIRGNDNLPPGNFSHFSENMMTLVMVDGRIVYNYINGGTIWESLPVAMSDIERIEIIRGASSALYGPNAVSGVINIITRTPDKDGAQVHGDVKVGNSDTYIGNFSLLNKISEDFGFKVSGAYDFRDRFQDDFYEYASGTYVPADSLTSMFGNQLHASSPDAELAKKAFNANAGLFYEPSNDLSMSLNGGWQSSESQSMFFENLATPFGIRESETGYVDYKASAYGFQAQVNYLTGRQNLHEKMIKPVIEYDMNFLSANLEYDLVLNDLGIGELTVRPGFNYQLANYDDKTYVEKVDTVGDLDRGLLNGEKSLETISGSMRIDYKPISELRLIAALRADKYNVPDDIYMSWQFVGAYNINSKHLLRATYSRANRGSFMGNAYANFQNPLGPNYYQFYVGDENLNLLTQDLIEVGYRGILTNYLQVDFEAFRTKTTDFDALFPKVYEIDGGITYDQWYYQNIDMESEQLGATLNVAVQPLDNLIIKVFGTYQNTKLTHVLKDISEFYTINFITGQQSMTPYSELDESSFEDGNNDWTPGFYGGAMINYTPVQKFNINASLYYYDKQTYSRYYFAYPTHKTMEASLDPNVILNAKVAYRISNNASVYLSGQNILDHNNPEIPYNDKVRGLYLIGIDFSF</sequence>
<dbReference type="InterPro" id="IPR039426">
    <property type="entry name" value="TonB-dep_rcpt-like"/>
</dbReference>
<dbReference type="GO" id="GO:0015344">
    <property type="term" value="F:siderophore uptake transmembrane transporter activity"/>
    <property type="evidence" value="ECO:0007669"/>
    <property type="project" value="TreeGrafter"/>
</dbReference>
<keyword evidence="12" id="KW-1185">Reference proteome</keyword>
<dbReference type="InterPro" id="IPR037066">
    <property type="entry name" value="Plug_dom_sf"/>
</dbReference>
<proteinExistence type="inferred from homology"/>
<evidence type="ECO:0000256" key="5">
    <source>
        <dbReference type="ARBA" id="ARBA00022729"/>
    </source>
</evidence>
<dbReference type="PATRIC" id="fig|1307839.3.peg.1884"/>
<name>A0A0S2HZI8_9BACT</name>
<evidence type="ECO:0000256" key="8">
    <source>
        <dbReference type="PROSITE-ProRule" id="PRU01360"/>
    </source>
</evidence>
<evidence type="ECO:0000256" key="4">
    <source>
        <dbReference type="ARBA" id="ARBA00022692"/>
    </source>
</evidence>
<comment type="similarity">
    <text evidence="8">Belongs to the TonB-dependent receptor family.</text>
</comment>
<dbReference type="STRING" id="1307839.L21SP5_01779"/>
<dbReference type="GO" id="GO:0044718">
    <property type="term" value="P:siderophore transmembrane transport"/>
    <property type="evidence" value="ECO:0007669"/>
    <property type="project" value="TreeGrafter"/>
</dbReference>
<dbReference type="Pfam" id="PF07715">
    <property type="entry name" value="Plug"/>
    <property type="match status" value="1"/>
</dbReference>
<dbReference type="PANTHER" id="PTHR30069">
    <property type="entry name" value="TONB-DEPENDENT OUTER MEMBRANE RECEPTOR"/>
    <property type="match status" value="1"/>
</dbReference>
<keyword evidence="6 8" id="KW-0472">Membrane</keyword>
<gene>
    <name evidence="11" type="primary">cirA_2</name>
    <name evidence="11" type="ORF">L21SP5_01779</name>
</gene>
<evidence type="ECO:0000256" key="1">
    <source>
        <dbReference type="ARBA" id="ARBA00004571"/>
    </source>
</evidence>
<dbReference type="PANTHER" id="PTHR30069:SF29">
    <property type="entry name" value="HEMOGLOBIN AND HEMOGLOBIN-HAPTOGLOBIN-BINDING PROTEIN 1-RELATED"/>
    <property type="match status" value="1"/>
</dbReference>
<reference evidence="11 12" key="1">
    <citation type="submission" date="2015-11" db="EMBL/GenBank/DDBJ databases">
        <title>Description and complete genome sequence of a novel strain predominating in hypersaline microbial mats and representing a new family of the Bacteriodetes phylum.</title>
        <authorList>
            <person name="Spring S."/>
            <person name="Bunk B."/>
            <person name="Sproer C."/>
            <person name="Klenk H.-P."/>
        </authorList>
    </citation>
    <scope>NUCLEOTIDE SEQUENCE [LARGE SCALE GENOMIC DNA]</scope>
    <source>
        <strain evidence="11 12">L21-Spi-D4</strain>
    </source>
</reference>
<evidence type="ECO:0000313" key="11">
    <source>
        <dbReference type="EMBL" id="ALO15421.1"/>
    </source>
</evidence>
<keyword evidence="2 8" id="KW-0813">Transport</keyword>